<keyword evidence="2" id="KW-0732">Signal</keyword>
<organism evidence="3 4">
    <name type="scientific">Monilinia vaccinii-corymbosi</name>
    <dbReference type="NCBI Taxonomy" id="61207"/>
    <lineage>
        <taxon>Eukaryota</taxon>
        <taxon>Fungi</taxon>
        <taxon>Dikarya</taxon>
        <taxon>Ascomycota</taxon>
        <taxon>Pezizomycotina</taxon>
        <taxon>Leotiomycetes</taxon>
        <taxon>Helotiales</taxon>
        <taxon>Sclerotiniaceae</taxon>
        <taxon>Monilinia</taxon>
    </lineage>
</organism>
<feature type="region of interest" description="Disordered" evidence="1">
    <location>
        <begin position="74"/>
        <end position="100"/>
    </location>
</feature>
<evidence type="ECO:0000256" key="1">
    <source>
        <dbReference type="SAM" id="MobiDB-lite"/>
    </source>
</evidence>
<reference evidence="3" key="1">
    <citation type="submission" date="2020-10" db="EMBL/GenBank/DDBJ databases">
        <title>Genome Sequence of Monilinia vaccinii-corymbosi Sheds Light on Mummy Berry Disease Infection of Blueberry and Mating Type.</title>
        <authorList>
            <person name="Yow A.G."/>
            <person name="Zhang Y."/>
            <person name="Bansal K."/>
            <person name="Eacker S.M."/>
            <person name="Sullivan S."/>
            <person name="Liachko I."/>
            <person name="Cubeta M.A."/>
            <person name="Rollins J.A."/>
            <person name="Ashrafi H."/>
        </authorList>
    </citation>
    <scope>NUCLEOTIDE SEQUENCE</scope>
    <source>
        <strain evidence="3">RL-1</strain>
    </source>
</reference>
<gene>
    <name evidence="3" type="ORF">DSL72_002127</name>
</gene>
<name>A0A8A3PBS9_9HELO</name>
<sequence>MKFIYTTSIITAILAATVPAIPLADAEASISEATLEKRASAQFAVYTDSGKFHPIPPSPHIPPQLTLDRPQLAVAAPSSSPTHPRQPRVTLALPKTASRY</sequence>
<protein>
    <submittedName>
        <fullName evidence="3">Uncharacterized protein</fullName>
    </submittedName>
</protein>
<feature type="chain" id="PRO_5033005706" evidence="2">
    <location>
        <begin position="21"/>
        <end position="100"/>
    </location>
</feature>
<feature type="signal peptide" evidence="2">
    <location>
        <begin position="1"/>
        <end position="20"/>
    </location>
</feature>
<evidence type="ECO:0000256" key="2">
    <source>
        <dbReference type="SAM" id="SignalP"/>
    </source>
</evidence>
<dbReference type="EMBL" id="CP063407">
    <property type="protein sequence ID" value="QSZ32549.1"/>
    <property type="molecule type" value="Genomic_DNA"/>
</dbReference>
<dbReference type="Proteomes" id="UP000672032">
    <property type="component" value="Chromosome 3"/>
</dbReference>
<proteinExistence type="predicted"/>
<evidence type="ECO:0000313" key="4">
    <source>
        <dbReference type="Proteomes" id="UP000672032"/>
    </source>
</evidence>
<accession>A0A8A3PBS9</accession>
<evidence type="ECO:0000313" key="3">
    <source>
        <dbReference type="EMBL" id="QSZ32549.1"/>
    </source>
</evidence>
<keyword evidence="4" id="KW-1185">Reference proteome</keyword>
<dbReference type="AlphaFoldDB" id="A0A8A3PBS9"/>